<sequence>MKKVILFGDSIFNAYDGTRDTDRFAAAMRKRLGPDYQVENISTSGATVNDVLPRVDSLPKCDILVVEYGTNDSSKDWGISLYDYQEGLESLLKKAQKVTGAANTLVLSPSMPDFKNPKIASSYSLDDLDQYSEAAQRDAGKTNSFFFDLTHKMERLQDLPSFLTADGQHYSEKGISWLADVVAGEVLKMD</sequence>
<dbReference type="OrthoDB" id="388542at2"/>
<dbReference type="SUPFAM" id="SSF52266">
    <property type="entry name" value="SGNH hydrolase"/>
    <property type="match status" value="1"/>
</dbReference>
<dbReference type="InterPro" id="IPR036514">
    <property type="entry name" value="SGNH_hydro_sf"/>
</dbReference>
<evidence type="ECO:0000313" key="2">
    <source>
        <dbReference type="EMBL" id="MST87107.1"/>
    </source>
</evidence>
<organism evidence="2 3">
    <name type="scientific">Lactobacillus porci</name>
    <dbReference type="NCBI Taxonomy" id="2012477"/>
    <lineage>
        <taxon>Bacteria</taxon>
        <taxon>Bacillati</taxon>
        <taxon>Bacillota</taxon>
        <taxon>Bacilli</taxon>
        <taxon>Lactobacillales</taxon>
        <taxon>Lactobacillaceae</taxon>
        <taxon>Lactobacillus</taxon>
    </lineage>
</organism>
<dbReference type="EMBL" id="VUMX01000012">
    <property type="protein sequence ID" value="MST87107.1"/>
    <property type="molecule type" value="Genomic_DNA"/>
</dbReference>
<dbReference type="Pfam" id="PF13472">
    <property type="entry name" value="Lipase_GDSL_2"/>
    <property type="match status" value="1"/>
</dbReference>
<dbReference type="InterPro" id="IPR013830">
    <property type="entry name" value="SGNH_hydro"/>
</dbReference>
<keyword evidence="3" id="KW-1185">Reference proteome</keyword>
<gene>
    <name evidence="2" type="ORF">FYJ62_05520</name>
</gene>
<dbReference type="CDD" id="cd00229">
    <property type="entry name" value="SGNH_hydrolase"/>
    <property type="match status" value="1"/>
</dbReference>
<dbReference type="GO" id="GO:0016787">
    <property type="term" value="F:hydrolase activity"/>
    <property type="evidence" value="ECO:0007669"/>
    <property type="project" value="UniProtKB-KW"/>
</dbReference>
<proteinExistence type="predicted"/>
<evidence type="ECO:0000259" key="1">
    <source>
        <dbReference type="Pfam" id="PF13472"/>
    </source>
</evidence>
<accession>A0A6A8ME86</accession>
<dbReference type="AlphaFoldDB" id="A0A6A8ME86"/>
<feature type="domain" description="SGNH hydrolase-type esterase" evidence="1">
    <location>
        <begin position="6"/>
        <end position="174"/>
    </location>
</feature>
<dbReference type="RefSeq" id="WP_154548551.1">
    <property type="nucleotide sequence ID" value="NZ_JBKZBY010000013.1"/>
</dbReference>
<name>A0A6A8ME86_9LACO</name>
<evidence type="ECO:0000313" key="3">
    <source>
        <dbReference type="Proteomes" id="UP000438120"/>
    </source>
</evidence>
<comment type="caution">
    <text evidence="2">The sequence shown here is derived from an EMBL/GenBank/DDBJ whole genome shotgun (WGS) entry which is preliminary data.</text>
</comment>
<reference evidence="2 3" key="1">
    <citation type="submission" date="2019-08" db="EMBL/GenBank/DDBJ databases">
        <title>In-depth cultivation of the pig gut microbiome towards novel bacterial diversity and tailored functional studies.</title>
        <authorList>
            <person name="Wylensek D."/>
            <person name="Hitch T.C.A."/>
            <person name="Clavel T."/>
        </authorList>
    </citation>
    <scope>NUCLEOTIDE SEQUENCE [LARGE SCALE GENOMIC DNA]</scope>
    <source>
        <strain evidence="2 3">Bifido-178-WT-2B</strain>
    </source>
</reference>
<dbReference type="Gene3D" id="3.40.50.1110">
    <property type="entry name" value="SGNH hydrolase"/>
    <property type="match status" value="1"/>
</dbReference>
<dbReference type="Proteomes" id="UP000438120">
    <property type="component" value="Unassembled WGS sequence"/>
</dbReference>
<keyword evidence="2" id="KW-0378">Hydrolase</keyword>
<protein>
    <submittedName>
        <fullName evidence="2">SGNH/GDSL hydrolase family protein</fullName>
    </submittedName>
</protein>